<evidence type="ECO:0000313" key="3">
    <source>
        <dbReference type="EMBL" id="KAJ8750229.1"/>
    </source>
</evidence>
<gene>
    <name evidence="3" type="ORF">K2173_014144</name>
</gene>
<comment type="caution">
    <text evidence="3">The sequence shown here is derived from an EMBL/GenBank/DDBJ whole genome shotgun (WGS) entry which is preliminary data.</text>
</comment>
<dbReference type="InterPro" id="IPR002885">
    <property type="entry name" value="PPR_rpt"/>
</dbReference>
<dbReference type="Gene3D" id="1.25.40.10">
    <property type="entry name" value="Tetratricopeptide repeat domain"/>
    <property type="match status" value="2"/>
</dbReference>
<dbReference type="Pfam" id="PF01535">
    <property type="entry name" value="PPR"/>
    <property type="match status" value="1"/>
</dbReference>
<evidence type="ECO:0000256" key="2">
    <source>
        <dbReference type="PROSITE-ProRule" id="PRU00708"/>
    </source>
</evidence>
<evidence type="ECO:0008006" key="5">
    <source>
        <dbReference type="Google" id="ProtNLM"/>
    </source>
</evidence>
<protein>
    <recommendedName>
        <fullName evidence="5">Pentatricopeptide repeat-containing protein</fullName>
    </recommendedName>
</protein>
<keyword evidence="1" id="KW-0677">Repeat</keyword>
<dbReference type="InterPro" id="IPR046960">
    <property type="entry name" value="PPR_At4g14850-like_plant"/>
</dbReference>
<accession>A0AAV8SDW9</accession>
<dbReference type="PROSITE" id="PS51375">
    <property type="entry name" value="PPR"/>
    <property type="match status" value="1"/>
</dbReference>
<dbReference type="GO" id="GO:0003723">
    <property type="term" value="F:RNA binding"/>
    <property type="evidence" value="ECO:0007669"/>
    <property type="project" value="InterPro"/>
</dbReference>
<dbReference type="PANTHER" id="PTHR47926">
    <property type="entry name" value="PENTATRICOPEPTIDE REPEAT-CONTAINING PROTEIN"/>
    <property type="match status" value="1"/>
</dbReference>
<dbReference type="FunFam" id="1.25.40.10:FF:000348">
    <property type="entry name" value="Pentatricopeptide repeat-containing protein chloroplastic"/>
    <property type="match status" value="1"/>
</dbReference>
<name>A0AAV8SDW9_9ROSI</name>
<dbReference type="NCBIfam" id="TIGR00756">
    <property type="entry name" value="PPR"/>
    <property type="match status" value="3"/>
</dbReference>
<dbReference type="AlphaFoldDB" id="A0AAV8SDW9"/>
<dbReference type="Pfam" id="PF13041">
    <property type="entry name" value="PPR_2"/>
    <property type="match status" value="1"/>
</dbReference>
<keyword evidence="4" id="KW-1185">Reference proteome</keyword>
<dbReference type="Proteomes" id="UP001159364">
    <property type="component" value="Linkage Group LG11"/>
</dbReference>
<proteinExistence type="predicted"/>
<feature type="repeat" description="PPR" evidence="2">
    <location>
        <begin position="95"/>
        <end position="129"/>
    </location>
</feature>
<dbReference type="GO" id="GO:0009451">
    <property type="term" value="P:RNA modification"/>
    <property type="evidence" value="ECO:0007669"/>
    <property type="project" value="InterPro"/>
</dbReference>
<dbReference type="PANTHER" id="PTHR47926:SF416">
    <property type="entry name" value="(WILD MALAYSIAN BANANA) HYPOTHETICAL PROTEIN"/>
    <property type="match status" value="1"/>
</dbReference>
<evidence type="ECO:0000256" key="1">
    <source>
        <dbReference type="ARBA" id="ARBA00022737"/>
    </source>
</evidence>
<dbReference type="EMBL" id="JAIWQS010000011">
    <property type="protein sequence ID" value="KAJ8750229.1"/>
    <property type="molecule type" value="Genomic_DNA"/>
</dbReference>
<evidence type="ECO:0000313" key="4">
    <source>
        <dbReference type="Proteomes" id="UP001159364"/>
    </source>
</evidence>
<dbReference type="InterPro" id="IPR011990">
    <property type="entry name" value="TPR-like_helical_dom_sf"/>
</dbReference>
<dbReference type="Pfam" id="PF12854">
    <property type="entry name" value="PPR_1"/>
    <property type="match status" value="1"/>
</dbReference>
<organism evidence="3 4">
    <name type="scientific">Erythroxylum novogranatense</name>
    <dbReference type="NCBI Taxonomy" id="1862640"/>
    <lineage>
        <taxon>Eukaryota</taxon>
        <taxon>Viridiplantae</taxon>
        <taxon>Streptophyta</taxon>
        <taxon>Embryophyta</taxon>
        <taxon>Tracheophyta</taxon>
        <taxon>Spermatophyta</taxon>
        <taxon>Magnoliopsida</taxon>
        <taxon>eudicotyledons</taxon>
        <taxon>Gunneridae</taxon>
        <taxon>Pentapetalae</taxon>
        <taxon>rosids</taxon>
        <taxon>fabids</taxon>
        <taxon>Malpighiales</taxon>
        <taxon>Erythroxylaceae</taxon>
        <taxon>Erythroxylum</taxon>
    </lineage>
</organism>
<sequence>MISAFSYRNQPVRAILLYKFMLHSNFSHNNYTFSFLLSSCTSLSDSKLGSSFHGHVVKLGWEYYDFVLNGLVHLYANCGSLHLACQLFDSSYIRDVVTWTALISGYVKAGNVLIACDLFDQMPKRNVVSWSTMITSYVQIALFIKALELFYNMQISGFTSNHATIVGALNACASLGALDQGRWIHAYVKKSKMGIDQTLGASLVDIRVRLVDEGLRIFQSMSKLHNIEPQVQHYGCLVDLLGRAGKLEDAKKVVREMPMQPDGVHVLLLP</sequence>
<reference evidence="3 4" key="1">
    <citation type="submission" date="2021-09" db="EMBL/GenBank/DDBJ databases">
        <title>Genomic insights and catalytic innovation underlie evolution of tropane alkaloids biosynthesis.</title>
        <authorList>
            <person name="Wang Y.-J."/>
            <person name="Tian T."/>
            <person name="Huang J.-P."/>
            <person name="Huang S.-X."/>
        </authorList>
    </citation>
    <scope>NUCLEOTIDE SEQUENCE [LARGE SCALE GENOMIC DNA]</scope>
    <source>
        <strain evidence="3">KIB-2018</strain>
        <tissue evidence="3">Leaf</tissue>
    </source>
</reference>